<feature type="compositionally biased region" description="Polar residues" evidence="1">
    <location>
        <begin position="778"/>
        <end position="796"/>
    </location>
</feature>
<keyword evidence="2" id="KW-0472">Membrane</keyword>
<sequence length="819" mass="91250">MLDIKHILQQITALSEVPDPSVLKRLIDELRVSDKNPALANKNIQTLIDILQQHPEYGDGLSSFVLKLIIQYRQIALYTDTGIMSDEGFFSSLRRLIGHRFLPLLPQDDSVVELVGYLFDKRQDEHWLASIDKDKWDTLVELLKVEEEHLDLVATAKNNILNAIVILSYRVSGIGLHPDLMEAYPQILNYSASFVAQNQEAVLFVNQYRQAHELDNLTDITPEQAVSSAPLLVMLEQCEDIVATVRKRIYKTGISIRLTNMMLRLDQSLQRIRILTKLVSVDGLKRDRAIIELIQTLVITANRRYSIGYLIDNSTKLLSRKVTENASRVGEHYISTDRAGYRKMFRKASIGGFVIAFMATTKILAYQLAIAPMGRAFVNSMIYGLGFVFIHIIRGTVATKQPAMTAAAIASTISDGSGKKSHQLTKLSELVVDILRTQFIAIMGNIMMAIPVALLVSYMWLHFSGVPMINTDKAGHLLHELNPFTSLALPHAAIAGVYLFLSGLIAGYYDNLAVYNQIGARIHRHRLLKSLLPHAWLQRLGVFIEANLGAIMGNFIFGVFLGSTATVGFLFGLPIDIRHIAFASANLAHGLFNLSSSQMSWPLILVSILGVALIGMVNLMVSFSLALFVALRSKEVRFFEWSRLLKLILSHVVSHPSDFIWPRDKPMKYARIDSQGRMIFEDNSAQKTGKPLPRDYVIRRLSDVKILPKSKQTGTAETDIYYANQPPGDDISVGQAAHITLSTPSPKKVVDLDDGLIDEELNSVPYTDDIQYDKNTKTLETNNDGQNSSLSSNISPDTKAAGDAKTPLPKPKKPPKLPN</sequence>
<evidence type="ECO:0000256" key="1">
    <source>
        <dbReference type="SAM" id="MobiDB-lite"/>
    </source>
</evidence>
<dbReference type="AlphaFoldDB" id="A0A5C7A690"/>
<proteinExistence type="predicted"/>
<dbReference type="OrthoDB" id="5688397at2"/>
<dbReference type="RefSeq" id="WP_147222006.1">
    <property type="nucleotide sequence ID" value="NZ_CAJGYY010000001.1"/>
</dbReference>
<protein>
    <submittedName>
        <fullName evidence="3">Recombinase</fullName>
    </submittedName>
</protein>
<keyword evidence="2" id="KW-0812">Transmembrane</keyword>
<gene>
    <name evidence="3" type="ORF">ES754_03235</name>
</gene>
<name>A0A5C7A690_9GAMM</name>
<evidence type="ECO:0000313" key="4">
    <source>
        <dbReference type="Proteomes" id="UP000321903"/>
    </source>
</evidence>
<comment type="caution">
    <text evidence="3">The sequence shown here is derived from an EMBL/GenBank/DDBJ whole genome shotgun (WGS) entry which is preliminary data.</text>
</comment>
<dbReference type="Proteomes" id="UP000321903">
    <property type="component" value="Unassembled WGS sequence"/>
</dbReference>
<keyword evidence="4" id="KW-1185">Reference proteome</keyword>
<feature type="transmembrane region" description="Helical" evidence="2">
    <location>
        <begin position="601"/>
        <end position="631"/>
    </location>
</feature>
<feature type="compositionally biased region" description="Basic residues" evidence="1">
    <location>
        <begin position="810"/>
        <end position="819"/>
    </location>
</feature>
<feature type="transmembrane region" description="Helical" evidence="2">
    <location>
        <begin position="492"/>
        <end position="515"/>
    </location>
</feature>
<feature type="transmembrane region" description="Helical" evidence="2">
    <location>
        <begin position="348"/>
        <end position="370"/>
    </location>
</feature>
<feature type="transmembrane region" description="Helical" evidence="2">
    <location>
        <begin position="439"/>
        <end position="461"/>
    </location>
</feature>
<keyword evidence="2" id="KW-1133">Transmembrane helix</keyword>
<feature type="region of interest" description="Disordered" evidence="1">
    <location>
        <begin position="768"/>
        <end position="819"/>
    </location>
</feature>
<evidence type="ECO:0000313" key="3">
    <source>
        <dbReference type="EMBL" id="TXD97984.1"/>
    </source>
</evidence>
<reference evidence="3 4" key="1">
    <citation type="submission" date="2019-08" db="EMBL/GenBank/DDBJ databases">
        <title>Genome sequence of Psychrobacter frigidicola ACAM304 (type strain).</title>
        <authorList>
            <person name="Bowman J.P."/>
        </authorList>
    </citation>
    <scope>NUCLEOTIDE SEQUENCE [LARGE SCALE GENOMIC DNA]</scope>
    <source>
        <strain evidence="3 4">ACAM 304</strain>
    </source>
</reference>
<dbReference type="EMBL" id="VORZ01000001">
    <property type="protein sequence ID" value="TXD97984.1"/>
    <property type="molecule type" value="Genomic_DNA"/>
</dbReference>
<dbReference type="Pfam" id="PF10136">
    <property type="entry name" value="SpecificRecomb"/>
    <property type="match status" value="1"/>
</dbReference>
<evidence type="ECO:0000256" key="2">
    <source>
        <dbReference type="SAM" id="Phobius"/>
    </source>
</evidence>
<organism evidence="3 4">
    <name type="scientific">Psychrobacter frigidicola</name>
    <dbReference type="NCBI Taxonomy" id="45611"/>
    <lineage>
        <taxon>Bacteria</taxon>
        <taxon>Pseudomonadati</taxon>
        <taxon>Pseudomonadota</taxon>
        <taxon>Gammaproteobacteria</taxon>
        <taxon>Moraxellales</taxon>
        <taxon>Moraxellaceae</taxon>
        <taxon>Psychrobacter</taxon>
    </lineage>
</organism>
<dbReference type="InterPro" id="IPR011385">
    <property type="entry name" value="Site-sp_rcmbase"/>
</dbReference>
<feature type="transmembrane region" description="Helical" evidence="2">
    <location>
        <begin position="376"/>
        <end position="393"/>
    </location>
</feature>
<accession>A0A5C7A690</accession>